<accession>E4ZIT2</accession>
<feature type="region of interest" description="Disordered" evidence="1">
    <location>
        <begin position="113"/>
        <end position="204"/>
    </location>
</feature>
<dbReference type="HOGENOM" id="CLU_1343479_0_0_1"/>
<sequence length="204" mass="21378">MTNEARTTDRVQAISDVCHGLRHAESCASVEVPLAQPTLVSALWSKLQQGGETTERPGTVLDSLESYRLGFRTSPGGCDPGANQRPVSIDWVTHTPVAQYSLLLYTPPGGGLDACSTPPTTEQLRGTRATGAEQGDAQASGSGARVVSGARVSASPSSGPPLVLLSSRPVAGLATGHLHKRSPACRQTDRHSESTREIVGEKEK</sequence>
<feature type="compositionally biased region" description="Basic and acidic residues" evidence="1">
    <location>
        <begin position="187"/>
        <end position="204"/>
    </location>
</feature>
<keyword evidence="3" id="KW-1185">Reference proteome</keyword>
<evidence type="ECO:0000256" key="1">
    <source>
        <dbReference type="SAM" id="MobiDB-lite"/>
    </source>
</evidence>
<feature type="compositionally biased region" description="Low complexity" evidence="1">
    <location>
        <begin position="152"/>
        <end position="170"/>
    </location>
</feature>
<evidence type="ECO:0000313" key="3">
    <source>
        <dbReference type="Proteomes" id="UP000002668"/>
    </source>
</evidence>
<protein>
    <submittedName>
        <fullName evidence="2">Predicted protein</fullName>
    </submittedName>
</protein>
<evidence type="ECO:0000313" key="2">
    <source>
        <dbReference type="EMBL" id="CBX91103.1"/>
    </source>
</evidence>
<dbReference type="EMBL" id="FP929065">
    <property type="protein sequence ID" value="CBX91103.1"/>
    <property type="molecule type" value="Genomic_DNA"/>
</dbReference>
<name>E4ZIT2_LEPMJ</name>
<dbReference type="Proteomes" id="UP000002668">
    <property type="component" value="Genome"/>
</dbReference>
<gene>
    <name evidence="2" type="ORF">LEMA_P061370.1</name>
</gene>
<organism evidence="3">
    <name type="scientific">Leptosphaeria maculans (strain JN3 / isolate v23.1.3 / race Av1-4-5-6-7-8)</name>
    <name type="common">Blackleg fungus</name>
    <name type="synonym">Phoma lingam</name>
    <dbReference type="NCBI Taxonomy" id="985895"/>
    <lineage>
        <taxon>Eukaryota</taxon>
        <taxon>Fungi</taxon>
        <taxon>Dikarya</taxon>
        <taxon>Ascomycota</taxon>
        <taxon>Pezizomycotina</taxon>
        <taxon>Dothideomycetes</taxon>
        <taxon>Pleosporomycetidae</taxon>
        <taxon>Pleosporales</taxon>
        <taxon>Pleosporineae</taxon>
        <taxon>Leptosphaeriaceae</taxon>
        <taxon>Plenodomus</taxon>
        <taxon>Plenodomus lingam/Leptosphaeria maculans species complex</taxon>
    </lineage>
</organism>
<dbReference type="InParanoid" id="E4ZIT2"/>
<dbReference type="VEuPathDB" id="FungiDB:LEMA_P061370.1"/>
<proteinExistence type="predicted"/>
<dbReference type="AlphaFoldDB" id="E4ZIT2"/>
<reference evidence="3" key="1">
    <citation type="journal article" date="2011" name="Nat. Commun.">
        <title>Effector diversification within compartments of the Leptosphaeria maculans genome affected by Repeat-Induced Point mutations.</title>
        <authorList>
            <person name="Rouxel T."/>
            <person name="Grandaubert J."/>
            <person name="Hane J.K."/>
            <person name="Hoede C."/>
            <person name="van de Wouw A.P."/>
            <person name="Couloux A."/>
            <person name="Dominguez V."/>
            <person name="Anthouard V."/>
            <person name="Bally P."/>
            <person name="Bourras S."/>
            <person name="Cozijnsen A.J."/>
            <person name="Ciuffetti L.M."/>
            <person name="Degrave A."/>
            <person name="Dilmaghani A."/>
            <person name="Duret L."/>
            <person name="Fudal I."/>
            <person name="Goodwin S.B."/>
            <person name="Gout L."/>
            <person name="Glaser N."/>
            <person name="Linglin J."/>
            <person name="Kema G.H.J."/>
            <person name="Lapalu N."/>
            <person name="Lawrence C.B."/>
            <person name="May K."/>
            <person name="Meyer M."/>
            <person name="Ollivier B."/>
            <person name="Poulain J."/>
            <person name="Schoch C.L."/>
            <person name="Simon A."/>
            <person name="Spatafora J.W."/>
            <person name="Stachowiak A."/>
            <person name="Turgeon B.G."/>
            <person name="Tyler B.M."/>
            <person name="Vincent D."/>
            <person name="Weissenbach J."/>
            <person name="Amselem J."/>
            <person name="Quesneville H."/>
            <person name="Oliver R.P."/>
            <person name="Wincker P."/>
            <person name="Balesdent M.-H."/>
            <person name="Howlett B.J."/>
        </authorList>
    </citation>
    <scope>NUCLEOTIDE SEQUENCE [LARGE SCALE GENOMIC DNA]</scope>
    <source>
        <strain evidence="3">JN3 / isolate v23.1.3 / race Av1-4-5-6-7-8</strain>
    </source>
</reference>